<keyword evidence="2" id="KW-0119">Carbohydrate metabolism</keyword>
<dbReference type="PANTHER" id="PTHR36120:SF1">
    <property type="entry name" value="L-FUCOSE ISOMERASE C-TERMINAL DOMAIN-CONTAINING PROTEIN"/>
    <property type="match status" value="1"/>
</dbReference>
<dbReference type="SUPFAM" id="SSF53743">
    <property type="entry name" value="FucI/AraA N-terminal and middle domains"/>
    <property type="match status" value="1"/>
</dbReference>
<accession>A0A0F9V606</accession>
<sequence length="440" mass="46510">MNPARSFIPRVGVAALSSPLEIGADRAPAAAADLAALLVSAGCEVVELGPIGDPDHAVAAGRKLAESHVDAVAFAAVSWYEDYLALDLLEYCSAPVLLWSLPGMETGALCGSQQLTSYLKQLGHPVACVFAPLAAGGELDRAMAFLRATALKLQLRRARVGIAGHRVAGMTEVAVSEFALKNSVGPRVVPLDLPHLLDRAGQIDDAPARAAWADVTGRAAACKVDDATGIDSMKVYLAVRELVEQHGLAALTIGCYPHLMGRVCLASSLLAGEGIPLGCEGDVNGAVGQLMLTRLTGEPTHNTDWLEPLDDGTVVFTHCGSGSFQLAERAEDITLDSVRLMGQGVCALFPARPGPVTLINLIPREGGYQLALLEGQALSTEMVFPGNPLRVQFRQPTVQVIDWIHDEGIGHHWMAGYGCVGDELRWWASLAGDALRLVEL</sequence>
<organism evidence="3">
    <name type="scientific">marine sediment metagenome</name>
    <dbReference type="NCBI Taxonomy" id="412755"/>
    <lineage>
        <taxon>unclassified sequences</taxon>
        <taxon>metagenomes</taxon>
        <taxon>ecological metagenomes</taxon>
    </lineage>
</organism>
<dbReference type="GO" id="GO:0016861">
    <property type="term" value="F:intramolecular oxidoreductase activity, interconverting aldoses and ketoses"/>
    <property type="evidence" value="ECO:0007669"/>
    <property type="project" value="InterPro"/>
</dbReference>
<proteinExistence type="predicted"/>
<evidence type="ECO:0000256" key="2">
    <source>
        <dbReference type="ARBA" id="ARBA00023277"/>
    </source>
</evidence>
<dbReference type="InterPro" id="IPR004216">
    <property type="entry name" value="Fuc/Ara_isomerase_C"/>
</dbReference>
<evidence type="ECO:0000313" key="3">
    <source>
        <dbReference type="EMBL" id="KKO00686.1"/>
    </source>
</evidence>
<dbReference type="GO" id="GO:0005737">
    <property type="term" value="C:cytoplasm"/>
    <property type="evidence" value="ECO:0007669"/>
    <property type="project" value="InterPro"/>
</dbReference>
<evidence type="ECO:0000256" key="1">
    <source>
        <dbReference type="ARBA" id="ARBA00023235"/>
    </source>
</evidence>
<dbReference type="EMBL" id="LAZR01000039">
    <property type="protein sequence ID" value="KKO00686.1"/>
    <property type="molecule type" value="Genomic_DNA"/>
</dbReference>
<gene>
    <name evidence="3" type="ORF">LCGC14_0124600</name>
</gene>
<dbReference type="AlphaFoldDB" id="A0A0F9V606"/>
<dbReference type="SUPFAM" id="SSF50443">
    <property type="entry name" value="FucI/AraA C-terminal domain-like"/>
    <property type="match status" value="1"/>
</dbReference>
<dbReference type="PANTHER" id="PTHR36120">
    <property type="entry name" value="FUCOSE ISOMERASE"/>
    <property type="match status" value="1"/>
</dbReference>
<name>A0A0F9V606_9ZZZZ</name>
<protein>
    <recommendedName>
        <fullName evidence="4">L-fucose isomerase C-terminal domain-containing protein</fullName>
    </recommendedName>
</protein>
<dbReference type="GO" id="GO:0005996">
    <property type="term" value="P:monosaccharide metabolic process"/>
    <property type="evidence" value="ECO:0007669"/>
    <property type="project" value="InterPro"/>
</dbReference>
<dbReference type="InterPro" id="IPR009015">
    <property type="entry name" value="Fucose_isomerase_N/cen_sf"/>
</dbReference>
<evidence type="ECO:0008006" key="4">
    <source>
        <dbReference type="Google" id="ProtNLM"/>
    </source>
</evidence>
<reference evidence="3" key="1">
    <citation type="journal article" date="2015" name="Nature">
        <title>Complex archaea that bridge the gap between prokaryotes and eukaryotes.</title>
        <authorList>
            <person name="Spang A."/>
            <person name="Saw J.H."/>
            <person name="Jorgensen S.L."/>
            <person name="Zaremba-Niedzwiedzka K."/>
            <person name="Martijn J."/>
            <person name="Lind A.E."/>
            <person name="van Eijk R."/>
            <person name="Schleper C."/>
            <person name="Guy L."/>
            <person name="Ettema T.J."/>
        </authorList>
    </citation>
    <scope>NUCLEOTIDE SEQUENCE</scope>
</reference>
<comment type="caution">
    <text evidence="3">The sequence shown here is derived from an EMBL/GenBank/DDBJ whole genome shotgun (WGS) entry which is preliminary data.</text>
</comment>
<keyword evidence="1" id="KW-0413">Isomerase</keyword>